<protein>
    <submittedName>
        <fullName evidence="3">CHAT domain-containing protein</fullName>
    </submittedName>
</protein>
<evidence type="ECO:0000259" key="2">
    <source>
        <dbReference type="Pfam" id="PF12770"/>
    </source>
</evidence>
<dbReference type="RefSeq" id="WP_084641526.1">
    <property type="nucleotide sequence ID" value="NZ_QHHU01000015.1"/>
</dbReference>
<dbReference type="Proteomes" id="UP000286716">
    <property type="component" value="Unassembled WGS sequence"/>
</dbReference>
<gene>
    <name evidence="3" type="ORF">DMA12_12700</name>
</gene>
<evidence type="ECO:0000313" key="4">
    <source>
        <dbReference type="Proteomes" id="UP000286716"/>
    </source>
</evidence>
<dbReference type="Pfam" id="PF12770">
    <property type="entry name" value="CHAT"/>
    <property type="match status" value="1"/>
</dbReference>
<comment type="caution">
    <text evidence="3">The sequence shown here is derived from an EMBL/GenBank/DDBJ whole genome shotgun (WGS) entry which is preliminary data.</text>
</comment>
<evidence type="ECO:0000313" key="3">
    <source>
        <dbReference type="EMBL" id="RSM45734.1"/>
    </source>
</evidence>
<evidence type="ECO:0000256" key="1">
    <source>
        <dbReference type="SAM" id="MobiDB-lite"/>
    </source>
</evidence>
<feature type="domain" description="CHAT" evidence="2">
    <location>
        <begin position="558"/>
        <end position="711"/>
    </location>
</feature>
<feature type="region of interest" description="Disordered" evidence="1">
    <location>
        <begin position="220"/>
        <end position="241"/>
    </location>
</feature>
<dbReference type="OrthoDB" id="4331905at2"/>
<keyword evidence="4" id="KW-1185">Reference proteome</keyword>
<proteinExistence type="predicted"/>
<reference evidence="3 4" key="1">
    <citation type="submission" date="2018-05" db="EMBL/GenBank/DDBJ databases">
        <title>Evolution of GPA BGCs.</title>
        <authorList>
            <person name="Waglechner N."/>
            <person name="Wright G.D."/>
        </authorList>
    </citation>
    <scope>NUCLEOTIDE SEQUENCE [LARGE SCALE GENOMIC DNA]</scope>
    <source>
        <strain evidence="3 4">DSM 5908</strain>
    </source>
</reference>
<dbReference type="AlphaFoldDB" id="A0A428WRN7"/>
<organism evidence="3 4">
    <name type="scientific">Amycolatopsis balhimycina DSM 5908</name>
    <dbReference type="NCBI Taxonomy" id="1081091"/>
    <lineage>
        <taxon>Bacteria</taxon>
        <taxon>Bacillati</taxon>
        <taxon>Actinomycetota</taxon>
        <taxon>Actinomycetes</taxon>
        <taxon>Pseudonocardiales</taxon>
        <taxon>Pseudonocardiaceae</taxon>
        <taxon>Amycolatopsis</taxon>
    </lineage>
</organism>
<dbReference type="InterPro" id="IPR024983">
    <property type="entry name" value="CHAT_dom"/>
</dbReference>
<accession>A0A428WRN7</accession>
<name>A0A428WRN7_AMYBA</name>
<dbReference type="EMBL" id="QHHU01000015">
    <property type="protein sequence ID" value="RSM45734.1"/>
    <property type="molecule type" value="Genomic_DNA"/>
</dbReference>
<sequence length="748" mass="80373">MVASRANDADIRFLRMLATGDDELFRAAAEHAADTLEQVSPQAKADRSAASPEPLPLVVEIIATILQPAGFPANLSPLRELSVADGEDLLTALLEILAEQPHTAATLRGRRAGTDRLRRVVAALTHDGARAVTARLTSPAAIVTSTDPVWTGGLLSLVRPRDVLVAVRRATEHRAHRVNVLRWLSEVGDTLGDARLVPPGTPGVEPPLVKIFKKAYPVSLPKRGKRGERPPAGSGRADPLGDTVRTVHPLLECPGSVDPGSVFNLRVGLSPKIDRTLAASGPFQVASDAFTLTITLFHDGFTLTGGSSSTATIEVTPERPHPFITIQVAATDDPALRQLRTITAVFAADGVPIGTASRQIRVGGRADQARDDDLASSTWSGGWSFDPGGSRADVELYLMRGGDQTARRWLWHVRSPHSRISDTDDALRVNLDELTAEAMQRFIRGIEEREGRSHLEYFLKGVATHIGQLVHDRVWDALQTAAQVAGGPPTVLLVTEDAYIPWELARVPTPWTPDRPWLGAQVTLGRWPYLGHRSSPTPPAAFDAAKMAIVFGTYPDGLALPAAEAEGKALMTKYGAAEVLPTIEKILATLDGEVPADVLHIALHGNFDAAGYQDGLMMIDGEEYLAPEDVEGVETSPVRLVFLNACQVAQGRQVFGTYAGMAAALIKIGVGGLVAPLWKVDDTVAARIADDFYSDVFAATETPASFLRRRRCGGVDGESSQFAYVFFGHPRLAITWKGEGGHGELFPR</sequence>